<dbReference type="AlphaFoldDB" id="A0A1U7LV55"/>
<keyword evidence="20" id="KW-1185">Reference proteome</keyword>
<evidence type="ECO:0000256" key="1">
    <source>
        <dbReference type="ARBA" id="ARBA00004370"/>
    </source>
</evidence>
<dbReference type="GO" id="GO:0005802">
    <property type="term" value="C:trans-Golgi network"/>
    <property type="evidence" value="ECO:0007669"/>
    <property type="project" value="TreeGrafter"/>
</dbReference>
<feature type="signal peptide" evidence="17">
    <location>
        <begin position="1"/>
        <end position="19"/>
    </location>
</feature>
<dbReference type="GO" id="GO:0000139">
    <property type="term" value="C:Golgi membrane"/>
    <property type="evidence" value="ECO:0007669"/>
    <property type="project" value="TreeGrafter"/>
</dbReference>
<evidence type="ECO:0000256" key="9">
    <source>
        <dbReference type="ARBA" id="ARBA00022989"/>
    </source>
</evidence>
<dbReference type="Pfam" id="PF00082">
    <property type="entry name" value="Peptidase_S8"/>
    <property type="match status" value="1"/>
</dbReference>
<keyword evidence="9 16" id="KW-1133">Transmembrane helix</keyword>
<dbReference type="PROSITE" id="PS51892">
    <property type="entry name" value="SUBTILASE"/>
    <property type="match status" value="1"/>
</dbReference>
<name>A0A1U7LV55_NEOID</name>
<feature type="active site" description="Charge relay system" evidence="13 14">
    <location>
        <position position="232"/>
    </location>
</feature>
<keyword evidence="7 14" id="KW-0720">Serine protease</keyword>
<keyword evidence="10 16" id="KW-0472">Membrane</keyword>
<protein>
    <submittedName>
        <fullName evidence="19">Kexin</fullName>
    </submittedName>
</protein>
<dbReference type="InterPro" id="IPR008979">
    <property type="entry name" value="Galactose-bd-like_sf"/>
</dbReference>
<feature type="chain" id="PRO_5012143245" evidence="17">
    <location>
        <begin position="20"/>
        <end position="814"/>
    </location>
</feature>
<feature type="active site" description="Charge relay system" evidence="13 14">
    <location>
        <position position="194"/>
    </location>
</feature>
<keyword evidence="4 16" id="KW-0812">Transmembrane</keyword>
<evidence type="ECO:0000256" key="15">
    <source>
        <dbReference type="SAM" id="MobiDB-lite"/>
    </source>
</evidence>
<dbReference type="Pfam" id="PF01483">
    <property type="entry name" value="P_proprotein"/>
    <property type="match status" value="1"/>
</dbReference>
<dbReference type="InterPro" id="IPR023827">
    <property type="entry name" value="Peptidase_S8_Asp-AS"/>
</dbReference>
<dbReference type="Proteomes" id="UP000186594">
    <property type="component" value="Unassembled WGS sequence"/>
</dbReference>
<dbReference type="PANTHER" id="PTHR42884">
    <property type="entry name" value="PROPROTEIN CONVERTASE SUBTILISIN/KEXIN-RELATED"/>
    <property type="match status" value="1"/>
</dbReference>
<keyword evidence="11" id="KW-0865">Zymogen</keyword>
<feature type="active site" description="Charge relay system" evidence="13 14">
    <location>
        <position position="403"/>
    </location>
</feature>
<organism evidence="19 20">
    <name type="scientific">Neolecta irregularis (strain DAH-3)</name>
    <dbReference type="NCBI Taxonomy" id="1198029"/>
    <lineage>
        <taxon>Eukaryota</taxon>
        <taxon>Fungi</taxon>
        <taxon>Dikarya</taxon>
        <taxon>Ascomycota</taxon>
        <taxon>Taphrinomycotina</taxon>
        <taxon>Neolectales</taxon>
        <taxon>Neolectaceae</taxon>
        <taxon>Neolecta</taxon>
    </lineage>
</organism>
<evidence type="ECO:0000256" key="3">
    <source>
        <dbReference type="ARBA" id="ARBA00022670"/>
    </source>
</evidence>
<evidence type="ECO:0000256" key="4">
    <source>
        <dbReference type="ARBA" id="ARBA00022692"/>
    </source>
</evidence>
<dbReference type="Gene3D" id="3.40.50.200">
    <property type="entry name" value="Peptidase S8/S53 domain"/>
    <property type="match status" value="1"/>
</dbReference>
<dbReference type="PROSITE" id="PS00136">
    <property type="entry name" value="SUBTILASE_ASP"/>
    <property type="match status" value="1"/>
</dbReference>
<dbReference type="InterPro" id="IPR022398">
    <property type="entry name" value="Peptidase_S8_His-AS"/>
</dbReference>
<keyword evidence="6 14" id="KW-0378">Hydrolase</keyword>
<dbReference type="InterPro" id="IPR034182">
    <property type="entry name" value="Kexin/furin"/>
</dbReference>
<dbReference type="OMA" id="GLVDDDC"/>
<evidence type="ECO:0000256" key="8">
    <source>
        <dbReference type="ARBA" id="ARBA00022837"/>
    </source>
</evidence>
<feature type="compositionally biased region" description="Basic and acidic residues" evidence="15">
    <location>
        <begin position="792"/>
        <end position="801"/>
    </location>
</feature>
<gene>
    <name evidence="19" type="ORF">NEOLI_001928</name>
</gene>
<dbReference type="GO" id="GO:0007323">
    <property type="term" value="P:peptide pheromone maturation"/>
    <property type="evidence" value="ECO:0007669"/>
    <property type="project" value="UniProtKB-ARBA"/>
</dbReference>
<evidence type="ECO:0000256" key="7">
    <source>
        <dbReference type="ARBA" id="ARBA00022825"/>
    </source>
</evidence>
<evidence type="ECO:0000256" key="12">
    <source>
        <dbReference type="ARBA" id="ARBA00023180"/>
    </source>
</evidence>
<dbReference type="PROSITE" id="PS00138">
    <property type="entry name" value="SUBTILASE_SER"/>
    <property type="match status" value="1"/>
</dbReference>
<feature type="domain" description="P/Homo B" evidence="18">
    <location>
        <begin position="479"/>
        <end position="614"/>
    </location>
</feature>
<evidence type="ECO:0000256" key="17">
    <source>
        <dbReference type="SAM" id="SignalP"/>
    </source>
</evidence>
<dbReference type="PRINTS" id="PR00723">
    <property type="entry name" value="SUBTILISIN"/>
</dbReference>
<dbReference type="STRING" id="1198029.A0A1U7LV55"/>
<dbReference type="InterPro" id="IPR023828">
    <property type="entry name" value="Peptidase_S8_Ser-AS"/>
</dbReference>
<dbReference type="SUPFAM" id="SSF52743">
    <property type="entry name" value="Subtilisin-like"/>
    <property type="match status" value="1"/>
</dbReference>
<dbReference type="InterPro" id="IPR015500">
    <property type="entry name" value="Peptidase_S8_subtilisin-rel"/>
</dbReference>
<dbReference type="InterPro" id="IPR002884">
    <property type="entry name" value="P_dom"/>
</dbReference>
<dbReference type="InterPro" id="IPR036852">
    <property type="entry name" value="Peptidase_S8/S53_dom_sf"/>
</dbReference>
<dbReference type="GO" id="GO:0016485">
    <property type="term" value="P:protein processing"/>
    <property type="evidence" value="ECO:0007669"/>
    <property type="project" value="TreeGrafter"/>
</dbReference>
<feature type="transmembrane region" description="Helical" evidence="16">
    <location>
        <begin position="729"/>
        <end position="749"/>
    </location>
</feature>
<reference evidence="19 20" key="1">
    <citation type="submission" date="2016-04" db="EMBL/GenBank/DDBJ databases">
        <title>Evolutionary innovation and constraint leading to complex multicellularity in the Ascomycota.</title>
        <authorList>
            <person name="Cisse O."/>
            <person name="Nguyen A."/>
            <person name="Hewitt D.A."/>
            <person name="Jedd G."/>
            <person name="Stajich J.E."/>
        </authorList>
    </citation>
    <scope>NUCLEOTIDE SEQUENCE [LARGE SCALE GENOMIC DNA]</scope>
    <source>
        <strain evidence="19 20">DAH-3</strain>
    </source>
</reference>
<proteinExistence type="inferred from homology"/>
<evidence type="ECO:0000256" key="14">
    <source>
        <dbReference type="PROSITE-ProRule" id="PRU01240"/>
    </source>
</evidence>
<keyword evidence="12" id="KW-0325">Glycoprotein</keyword>
<keyword evidence="8" id="KW-0106">Calcium</keyword>
<evidence type="ECO:0000256" key="5">
    <source>
        <dbReference type="ARBA" id="ARBA00022729"/>
    </source>
</evidence>
<dbReference type="PROSITE" id="PS51829">
    <property type="entry name" value="P_HOMO_B"/>
    <property type="match status" value="1"/>
</dbReference>
<keyword evidence="5 17" id="KW-0732">Signal</keyword>
<dbReference type="OrthoDB" id="300641at2759"/>
<feature type="region of interest" description="Disordered" evidence="15">
    <location>
        <begin position="770"/>
        <end position="814"/>
    </location>
</feature>
<dbReference type="FunFam" id="3.40.50.200:FF:000005">
    <property type="entry name" value="Proprotein convertase subtilisin/kexin type 7"/>
    <property type="match status" value="1"/>
</dbReference>
<accession>A0A1U7LV55</accession>
<dbReference type="PANTHER" id="PTHR42884:SF14">
    <property type="entry name" value="NEUROENDOCRINE CONVERTASE 1"/>
    <property type="match status" value="1"/>
</dbReference>
<evidence type="ECO:0000256" key="11">
    <source>
        <dbReference type="ARBA" id="ARBA00023145"/>
    </source>
</evidence>
<dbReference type="EMBL" id="LXFE01000172">
    <property type="protein sequence ID" value="OLL26524.1"/>
    <property type="molecule type" value="Genomic_DNA"/>
</dbReference>
<evidence type="ECO:0000256" key="13">
    <source>
        <dbReference type="PIRSR" id="PIRSR615500-1"/>
    </source>
</evidence>
<sequence>MRSLKALLLAESLFVSLIAKSLNLPRPEHYSVRDHYVVHLKDEYPELVAEVFDLELVGPLPNLNDHYIFASPTVQDGYDYVQHYKNVLQRRSDVSHLHKRAANSILWSAKQSLKQRVKRDLGSLYSEDNKSGNTLKKRNLPDIEEIKKQFEINDPIFGDQWHLVNTVQQGHDLNVTGVWADGVTGKGVVVALIDDGIDYNHPDLTDNFFREGSHDFNDNDNEPLPVLFDDYHGTRCAGEIAAVKNDVCGIGVAFHSKVSAIRMLSGPVADVDEIAAINYEFHKNHIYSCSWGPPDNGQSMEGPSDLIVRGVINGIQNGRDGKGSIFVFASGNGGRSFDNCNFDGYTNSIFSITVGAIDREGKHPVYSEQCCAQLIVTYSSGDTDHIHTTDVKNKCTQFHGGTSAAAPLAAGVLALALSVRPELTWRDMQHLTVQSAIEINSDDEDWQMTANGRRFNHKFGYGKIDAGALVAAARNYTLKKAPSWYHSQVQEVGQDILQGSDGAKSIITVTKENLAQVNLANVEHVTVTVNIDHESRGKVAIRLISPHGVISRLAEKREFDMSDEGFKDWRMMSVMHWGEPGVGEWTLQVLGDMEIRHKGVFKDWKISLWGESIDESLAVPYELPGASEKEAKTPLVSGSIVSGIPTTTQSASGIMGGTTEASTTEMASSTIITPNSNSTNITTHTEGSLTEFEGLQSHTAHHVQETLPSSEEPMLGQHHPNMKDPSMKILFGGIVLFSVFLLFVLAIWVNYRRMRRSIGLVDEYEFNQLSNDQDDGMESSTSGNARTLYDAFGRDSDEGKSFYDLGGEGSDEDE</sequence>
<dbReference type="CDD" id="cd04059">
    <property type="entry name" value="Peptidases_S8_Protein_convertases_Kexins_Furin-like"/>
    <property type="match status" value="1"/>
</dbReference>
<evidence type="ECO:0000256" key="6">
    <source>
        <dbReference type="ARBA" id="ARBA00022801"/>
    </source>
</evidence>
<dbReference type="SUPFAM" id="SSF49785">
    <property type="entry name" value="Galactose-binding domain-like"/>
    <property type="match status" value="1"/>
</dbReference>
<evidence type="ECO:0000256" key="10">
    <source>
        <dbReference type="ARBA" id="ARBA00023136"/>
    </source>
</evidence>
<evidence type="ECO:0000256" key="16">
    <source>
        <dbReference type="SAM" id="Phobius"/>
    </source>
</evidence>
<comment type="subcellular location">
    <subcellularLocation>
        <location evidence="1">Membrane</location>
    </subcellularLocation>
</comment>
<evidence type="ECO:0000313" key="19">
    <source>
        <dbReference type="EMBL" id="OLL26524.1"/>
    </source>
</evidence>
<dbReference type="InterPro" id="IPR000209">
    <property type="entry name" value="Peptidase_S8/S53_dom"/>
</dbReference>
<dbReference type="PROSITE" id="PS00137">
    <property type="entry name" value="SUBTILASE_HIS"/>
    <property type="match status" value="1"/>
</dbReference>
<evidence type="ECO:0000256" key="2">
    <source>
        <dbReference type="ARBA" id="ARBA00005325"/>
    </source>
</evidence>
<keyword evidence="3 14" id="KW-0645">Protease</keyword>
<comment type="similarity">
    <text evidence="2">Belongs to the peptidase S8 family. Furin subfamily.</text>
</comment>
<dbReference type="GO" id="GO:0004252">
    <property type="term" value="F:serine-type endopeptidase activity"/>
    <property type="evidence" value="ECO:0007669"/>
    <property type="project" value="UniProtKB-UniRule"/>
</dbReference>
<evidence type="ECO:0000313" key="20">
    <source>
        <dbReference type="Proteomes" id="UP000186594"/>
    </source>
</evidence>
<evidence type="ECO:0000259" key="18">
    <source>
        <dbReference type="PROSITE" id="PS51829"/>
    </source>
</evidence>
<dbReference type="Gene3D" id="2.60.120.260">
    <property type="entry name" value="Galactose-binding domain-like"/>
    <property type="match status" value="1"/>
</dbReference>
<comment type="caution">
    <text evidence="19">The sequence shown here is derived from an EMBL/GenBank/DDBJ whole genome shotgun (WGS) entry which is preliminary data.</text>
</comment>
<dbReference type="FunFam" id="2.60.120.260:FF:000026">
    <property type="entry name" value="proprotein convertase subtilisin/kexin type 7"/>
    <property type="match status" value="1"/>
</dbReference>